<keyword evidence="3 10" id="KW-0328">Glycosyltransferase</keyword>
<dbReference type="Proteomes" id="UP001212841">
    <property type="component" value="Unassembled WGS sequence"/>
</dbReference>
<evidence type="ECO:0000256" key="1">
    <source>
        <dbReference type="ARBA" id="ARBA00004323"/>
    </source>
</evidence>
<evidence type="ECO:0000256" key="7">
    <source>
        <dbReference type="ARBA" id="ARBA00022989"/>
    </source>
</evidence>
<evidence type="ECO:0000313" key="12">
    <source>
        <dbReference type="EMBL" id="KAJ3036564.1"/>
    </source>
</evidence>
<evidence type="ECO:0000256" key="3">
    <source>
        <dbReference type="ARBA" id="ARBA00022676"/>
    </source>
</evidence>
<dbReference type="GO" id="GO:0016758">
    <property type="term" value="F:hexosyltransferase activity"/>
    <property type="evidence" value="ECO:0007669"/>
    <property type="project" value="InterPro"/>
</dbReference>
<evidence type="ECO:0000256" key="4">
    <source>
        <dbReference type="ARBA" id="ARBA00022679"/>
    </source>
</evidence>
<evidence type="ECO:0000256" key="10">
    <source>
        <dbReference type="RuleBase" id="RU363063"/>
    </source>
</evidence>
<evidence type="ECO:0000256" key="2">
    <source>
        <dbReference type="ARBA" id="ARBA00008661"/>
    </source>
</evidence>
<dbReference type="GO" id="GO:0051072">
    <property type="term" value="P:4,6-pyruvylated galactose residue biosynthetic process"/>
    <property type="evidence" value="ECO:0007669"/>
    <property type="project" value="TreeGrafter"/>
</dbReference>
<evidence type="ECO:0000313" key="13">
    <source>
        <dbReference type="Proteomes" id="UP001212841"/>
    </source>
</evidence>
<accession>A0AAD5S9F7</accession>
<keyword evidence="6" id="KW-0735">Signal-anchor</keyword>
<feature type="compositionally biased region" description="Low complexity" evidence="11">
    <location>
        <begin position="1"/>
        <end position="20"/>
    </location>
</feature>
<evidence type="ECO:0000256" key="9">
    <source>
        <dbReference type="ARBA" id="ARBA00023136"/>
    </source>
</evidence>
<proteinExistence type="inferred from homology"/>
<evidence type="ECO:0000256" key="6">
    <source>
        <dbReference type="ARBA" id="ARBA00022968"/>
    </source>
</evidence>
<evidence type="ECO:0000256" key="5">
    <source>
        <dbReference type="ARBA" id="ARBA00022692"/>
    </source>
</evidence>
<keyword evidence="9" id="KW-0472">Membrane</keyword>
<dbReference type="PANTHER" id="PTHR11214:SF351">
    <property type="entry name" value="BETA-1,3-GALACTOSYLTRANSFERASE PVG3"/>
    <property type="match status" value="1"/>
</dbReference>
<keyword evidence="8 10" id="KW-0333">Golgi apparatus</keyword>
<dbReference type="AlphaFoldDB" id="A0AAD5S9F7"/>
<keyword evidence="5" id="KW-0812">Transmembrane</keyword>
<evidence type="ECO:0000256" key="8">
    <source>
        <dbReference type="ARBA" id="ARBA00023034"/>
    </source>
</evidence>
<feature type="non-terminal residue" evidence="12">
    <location>
        <position position="294"/>
    </location>
</feature>
<comment type="subcellular location">
    <subcellularLocation>
        <location evidence="1 10">Golgi apparatus membrane</location>
        <topology evidence="1 10">Single-pass type II membrane protein</topology>
    </subcellularLocation>
</comment>
<sequence length="294" mass="33275">MSDLPPTSLNTTTTPHNPTSIHAPRNLKTVLIGIMTTPHPFETRQTLRMIYRNMSVPTADLVFVMGLPRTTKELQTLQRESAEYGDILILNCLENMNEGKTHAFFEAIGGMYPWGGWNVSYDVDTRSLPFNTPIDPLKLNAHIHSQLPSLRLRSDRYNTKIGSYQPLPLPKYPRSAPKGRRYEFALKADDDSFLHLPNLVRTLNDLPHRHGAYYGRMGNKGADKGTRMECTGAAYAVSWDLVDHISSPSTKTHLQILSAEDQTLSLWLRPLLPRLHGYDDTYGYQNHPHTIPTT</sequence>
<organism evidence="12 13">
    <name type="scientific">Rhizophlyctis rosea</name>
    <dbReference type="NCBI Taxonomy" id="64517"/>
    <lineage>
        <taxon>Eukaryota</taxon>
        <taxon>Fungi</taxon>
        <taxon>Fungi incertae sedis</taxon>
        <taxon>Chytridiomycota</taxon>
        <taxon>Chytridiomycota incertae sedis</taxon>
        <taxon>Chytridiomycetes</taxon>
        <taxon>Rhizophlyctidales</taxon>
        <taxon>Rhizophlyctidaceae</taxon>
        <taxon>Rhizophlyctis</taxon>
    </lineage>
</organism>
<dbReference type="PANTHER" id="PTHR11214">
    <property type="entry name" value="BETA-1,3-N-ACETYLGLUCOSAMINYLTRANSFERASE"/>
    <property type="match status" value="1"/>
</dbReference>
<dbReference type="Gene3D" id="3.90.550.50">
    <property type="match status" value="1"/>
</dbReference>
<feature type="region of interest" description="Disordered" evidence="11">
    <location>
        <begin position="1"/>
        <end position="22"/>
    </location>
</feature>
<name>A0AAD5S9F7_9FUNG</name>
<protein>
    <recommendedName>
        <fullName evidence="10">Hexosyltransferase</fullName>
        <ecNumber evidence="10">2.4.1.-</ecNumber>
    </recommendedName>
</protein>
<gene>
    <name evidence="12" type="ORF">HK097_003805</name>
</gene>
<keyword evidence="7" id="KW-1133">Transmembrane helix</keyword>
<dbReference type="GO" id="GO:0000139">
    <property type="term" value="C:Golgi membrane"/>
    <property type="evidence" value="ECO:0007669"/>
    <property type="project" value="UniProtKB-SubCell"/>
</dbReference>
<comment type="similarity">
    <text evidence="2 10">Belongs to the glycosyltransferase 31 family.</text>
</comment>
<keyword evidence="4" id="KW-0808">Transferase</keyword>
<dbReference type="EC" id="2.4.1.-" evidence="10"/>
<reference evidence="12" key="1">
    <citation type="submission" date="2020-05" db="EMBL/GenBank/DDBJ databases">
        <title>Phylogenomic resolution of chytrid fungi.</title>
        <authorList>
            <person name="Stajich J.E."/>
            <person name="Amses K."/>
            <person name="Simmons R."/>
            <person name="Seto K."/>
            <person name="Myers J."/>
            <person name="Bonds A."/>
            <person name="Quandt C.A."/>
            <person name="Barry K."/>
            <person name="Liu P."/>
            <person name="Grigoriev I."/>
            <person name="Longcore J.E."/>
            <person name="James T.Y."/>
        </authorList>
    </citation>
    <scope>NUCLEOTIDE SEQUENCE</scope>
    <source>
        <strain evidence="12">JEL0318</strain>
    </source>
</reference>
<evidence type="ECO:0000256" key="11">
    <source>
        <dbReference type="SAM" id="MobiDB-lite"/>
    </source>
</evidence>
<comment type="caution">
    <text evidence="12">The sequence shown here is derived from an EMBL/GenBank/DDBJ whole genome shotgun (WGS) entry which is preliminary data.</text>
</comment>
<dbReference type="InterPro" id="IPR002659">
    <property type="entry name" value="Glyco_trans_31"/>
</dbReference>
<keyword evidence="13" id="KW-1185">Reference proteome</keyword>
<dbReference type="EMBL" id="JADGJD010001924">
    <property type="protein sequence ID" value="KAJ3036564.1"/>
    <property type="molecule type" value="Genomic_DNA"/>
</dbReference>